<organism evidence="2 3">
    <name type="scientific">Plectosphaerella plurivora</name>
    <dbReference type="NCBI Taxonomy" id="936078"/>
    <lineage>
        <taxon>Eukaryota</taxon>
        <taxon>Fungi</taxon>
        <taxon>Dikarya</taxon>
        <taxon>Ascomycota</taxon>
        <taxon>Pezizomycotina</taxon>
        <taxon>Sordariomycetes</taxon>
        <taxon>Hypocreomycetidae</taxon>
        <taxon>Glomerellales</taxon>
        <taxon>Plectosphaerellaceae</taxon>
        <taxon>Plectosphaerella</taxon>
    </lineage>
</organism>
<proteinExistence type="predicted"/>
<feature type="region of interest" description="Disordered" evidence="1">
    <location>
        <begin position="545"/>
        <end position="586"/>
    </location>
</feature>
<evidence type="ECO:0000256" key="1">
    <source>
        <dbReference type="SAM" id="MobiDB-lite"/>
    </source>
</evidence>
<dbReference type="Proteomes" id="UP000770015">
    <property type="component" value="Unassembled WGS sequence"/>
</dbReference>
<accession>A0A9P9ABZ2</accession>
<sequence>MSRRLLHLRKFAVVAWTMLRGQGLLHGNRMNAELCERDATRDDSNARRMLPNGLMRGRVPSLARFIGSTTEPGNNSTEQEEDTFKDFFKLFELGPPEIAYGFPSMDLLAQKLDRSFTSCHEPNEGLDGVYDAFVKGELHNLRLMTNQISLLERNVNAEIQRGRIHVRPKDFEAEVQRSRVWRFIDKFDKFNFEDYVTKETLAAIHSRVLGIRDTNAADMETETTLGQASNLVWAFLIELDERMFADDADVIVLYRNVINQQLKNPGEEYAVSAALIFADGGSFENDDPWRPNLHWGEIHTPDPQDDDLMNLGHMDLSDSSGDSDDNGPPDEMNKNTKPAKKDDPRVKIPDKKIKENTNHKPPRSPKWEKTPGSRKSKPRTNDTLNLDDSVDGGNKESRKLRRKHIVTAETVFADESGSVHVTELTSLLQRMGFYMTEAAGSVFTIRWTPAVLLPNLSNHTTYTLHGPHGVDGEYWHGRGVARLARNLRTMGITWELIEQTYFGPGGPNARMVLTLGWSTSEDDWSVDGDKSEEEEMGSPATEVLEAVEVNGVGKRRQEDDEGGGARKRRREDDEDDEEEEGGLRGFKKIRSVQCRRGRLEVLEVGT</sequence>
<comment type="caution">
    <text evidence="2">The sequence shown here is derived from an EMBL/GenBank/DDBJ whole genome shotgun (WGS) entry which is preliminary data.</text>
</comment>
<feature type="region of interest" description="Disordered" evidence="1">
    <location>
        <begin position="294"/>
        <end position="398"/>
    </location>
</feature>
<dbReference type="AlphaFoldDB" id="A0A9P9ABZ2"/>
<dbReference type="EMBL" id="JAGSXJ010000007">
    <property type="protein sequence ID" value="KAH6689689.1"/>
    <property type="molecule type" value="Genomic_DNA"/>
</dbReference>
<evidence type="ECO:0000313" key="3">
    <source>
        <dbReference type="Proteomes" id="UP000770015"/>
    </source>
</evidence>
<protein>
    <submittedName>
        <fullName evidence="2">Uncharacterized protein</fullName>
    </submittedName>
</protein>
<evidence type="ECO:0000313" key="2">
    <source>
        <dbReference type="EMBL" id="KAH6689689.1"/>
    </source>
</evidence>
<gene>
    <name evidence="2" type="ORF">F5X68DRAFT_230304</name>
</gene>
<reference evidence="2" key="1">
    <citation type="journal article" date="2021" name="Nat. Commun.">
        <title>Genetic determinants of endophytism in the Arabidopsis root mycobiome.</title>
        <authorList>
            <person name="Mesny F."/>
            <person name="Miyauchi S."/>
            <person name="Thiergart T."/>
            <person name="Pickel B."/>
            <person name="Atanasova L."/>
            <person name="Karlsson M."/>
            <person name="Huettel B."/>
            <person name="Barry K.W."/>
            <person name="Haridas S."/>
            <person name="Chen C."/>
            <person name="Bauer D."/>
            <person name="Andreopoulos W."/>
            <person name="Pangilinan J."/>
            <person name="LaButti K."/>
            <person name="Riley R."/>
            <person name="Lipzen A."/>
            <person name="Clum A."/>
            <person name="Drula E."/>
            <person name="Henrissat B."/>
            <person name="Kohler A."/>
            <person name="Grigoriev I.V."/>
            <person name="Martin F.M."/>
            <person name="Hacquard S."/>
        </authorList>
    </citation>
    <scope>NUCLEOTIDE SEQUENCE</scope>
    <source>
        <strain evidence="2">MPI-SDFR-AT-0117</strain>
    </source>
</reference>
<keyword evidence="3" id="KW-1185">Reference proteome</keyword>
<name>A0A9P9ABZ2_9PEZI</name>
<feature type="compositionally biased region" description="Basic and acidic residues" evidence="1">
    <location>
        <begin position="331"/>
        <end position="358"/>
    </location>
</feature>